<evidence type="ECO:0000256" key="3">
    <source>
        <dbReference type="SAM" id="Phobius"/>
    </source>
</evidence>
<keyword evidence="7" id="KW-1185">Reference proteome</keyword>
<organism evidence="6 7">
    <name type="scientific">Diutina rugosa</name>
    <name type="common">Yeast</name>
    <name type="synonym">Candida rugosa</name>
    <dbReference type="NCBI Taxonomy" id="5481"/>
    <lineage>
        <taxon>Eukaryota</taxon>
        <taxon>Fungi</taxon>
        <taxon>Dikarya</taxon>
        <taxon>Ascomycota</taxon>
        <taxon>Saccharomycotina</taxon>
        <taxon>Pichiomycetes</taxon>
        <taxon>Debaryomycetaceae</taxon>
        <taxon>Diutina</taxon>
    </lineage>
</organism>
<dbReference type="PROSITE" id="PS51352">
    <property type="entry name" value="THIOREDOXIN_2"/>
    <property type="match status" value="1"/>
</dbReference>
<keyword evidence="3" id="KW-0472">Membrane</keyword>
<feature type="transmembrane region" description="Helical" evidence="3">
    <location>
        <begin position="671"/>
        <end position="688"/>
    </location>
</feature>
<dbReference type="Proteomes" id="UP000449547">
    <property type="component" value="Unassembled WGS sequence"/>
</dbReference>
<dbReference type="OMA" id="RQVNCVE"/>
<dbReference type="PANTHER" id="PTHR45672:SF3">
    <property type="entry name" value="THIOREDOXIN DOMAIN-CONTAINING PROTEIN 5"/>
    <property type="match status" value="1"/>
</dbReference>
<dbReference type="GO" id="GO:0006457">
    <property type="term" value="P:protein folding"/>
    <property type="evidence" value="ECO:0007669"/>
    <property type="project" value="TreeGrafter"/>
</dbReference>
<dbReference type="CDD" id="cd02961">
    <property type="entry name" value="PDI_a_family"/>
    <property type="match status" value="1"/>
</dbReference>
<sequence>MKLLAVAAAVLLSLVAAEPAPPPAAADVAAAPVASAANAEGQEVPLPEYLTSETFEAAIASRLSLVEFFSPYCHHCTAFAPTWEATYREFREEMERLGIQMRQVDCVSQGDLCVQQDINGYPSIRLYGPDPETKQGRNFGQFPRTIEKTSENIKTFMRDSYAEFNDGALTISSASRKLSNEELANIIAGEPAFPKADDDNTPPDSWLVSFWPASEAQWEGKDGHPEFGQKCMDCNDYKVMWDRVSGQIQSYYKTAHVMCDDHKELCDSLDLKFEGRYENPEIVVFLPKQVGKVRWDYKGHLGSKSLKDWAMRLWESSRYEKITYGGLPDVMRHEFELPPGPVPYSPPLKNQVSVIYYFDGDKQSPEDETIMSYALEAVMKSPFNVYLYKSKHIKLETAMVQQSDALPKFINAIPGQDRKYKYDRALHVASTFTSKPTFLIFKDDSLMFDVFPAFAPEDVRDPVKVGQWIQQHQFPLHDELTNDNRRTYFNRSDDTNSKVVLTVVDLNDHDHMSKALYNMSAAAHEYHLNRQQYWFGEVESQRAKKHDKVDKLIDQGADHGAVVKAMMEEVPHYFDRDEAVFAYVDVNKLDNLSKKLKFDLTNYKVGDTLVVSRNQKQVWNTDGDGNALSSDPLRVRDVLLSLLDPSLVSPEVSAKVKVSSVASRGSSNSPYVAFAAFGVVAVAVYGYLRVRRGRRRQTTGMGILGNFEKKD</sequence>
<evidence type="ECO:0000256" key="4">
    <source>
        <dbReference type="SAM" id="SignalP"/>
    </source>
</evidence>
<dbReference type="GeneID" id="54780532"/>
<feature type="signal peptide" evidence="4">
    <location>
        <begin position="1"/>
        <end position="17"/>
    </location>
</feature>
<keyword evidence="3" id="KW-0812">Transmembrane</keyword>
<dbReference type="InterPro" id="IPR051063">
    <property type="entry name" value="PDI"/>
</dbReference>
<dbReference type="OrthoDB" id="72053at2759"/>
<dbReference type="GO" id="GO:0005783">
    <property type="term" value="C:endoplasmic reticulum"/>
    <property type="evidence" value="ECO:0007669"/>
    <property type="project" value="TreeGrafter"/>
</dbReference>
<keyword evidence="3" id="KW-1133">Transmembrane helix</keyword>
<dbReference type="VEuPathDB" id="FungiDB:DIURU_001879"/>
<keyword evidence="2 4" id="KW-0732">Signal</keyword>
<proteinExistence type="inferred from homology"/>
<dbReference type="InterPro" id="IPR013766">
    <property type="entry name" value="Thioredoxin_domain"/>
</dbReference>
<dbReference type="InterPro" id="IPR036249">
    <property type="entry name" value="Thioredoxin-like_sf"/>
</dbReference>
<feature type="chain" id="PRO_5024914498" description="Thioredoxin domain-containing protein" evidence="4">
    <location>
        <begin position="18"/>
        <end position="711"/>
    </location>
</feature>
<reference evidence="6 7" key="1">
    <citation type="submission" date="2019-07" db="EMBL/GenBank/DDBJ databases">
        <title>Genome assembly of two rare yeast pathogens: Diutina rugosa and Trichomonascus ciferrii.</title>
        <authorList>
            <person name="Mixao V."/>
            <person name="Saus E."/>
            <person name="Hansen A."/>
            <person name="Lass-Flor C."/>
            <person name="Gabaldon T."/>
        </authorList>
    </citation>
    <scope>NUCLEOTIDE SEQUENCE [LARGE SCALE GENOMIC DNA]</scope>
    <source>
        <strain evidence="6 7">CBS 613</strain>
    </source>
</reference>
<comment type="caution">
    <text evidence="6">The sequence shown here is derived from an EMBL/GenBank/DDBJ whole genome shotgun (WGS) entry which is preliminary data.</text>
</comment>
<dbReference type="Pfam" id="PF00085">
    <property type="entry name" value="Thioredoxin"/>
    <property type="match status" value="1"/>
</dbReference>
<dbReference type="RefSeq" id="XP_034013334.1">
    <property type="nucleotide sequence ID" value="XM_034154470.1"/>
</dbReference>
<accession>A0A642UUI8</accession>
<evidence type="ECO:0000256" key="2">
    <source>
        <dbReference type="ARBA" id="ARBA00022729"/>
    </source>
</evidence>
<feature type="domain" description="Thioredoxin" evidence="5">
    <location>
        <begin position="25"/>
        <end position="158"/>
    </location>
</feature>
<evidence type="ECO:0000259" key="5">
    <source>
        <dbReference type="PROSITE" id="PS51352"/>
    </source>
</evidence>
<dbReference type="EMBL" id="SWFT01000056">
    <property type="protein sequence ID" value="KAA8904603.1"/>
    <property type="molecule type" value="Genomic_DNA"/>
</dbReference>
<gene>
    <name evidence="6" type="ORF">DIURU_001879</name>
</gene>
<evidence type="ECO:0000256" key="1">
    <source>
        <dbReference type="ARBA" id="ARBA00006347"/>
    </source>
</evidence>
<dbReference type="Gene3D" id="3.40.30.10">
    <property type="entry name" value="Glutaredoxin"/>
    <property type="match status" value="2"/>
</dbReference>
<dbReference type="PANTHER" id="PTHR45672">
    <property type="entry name" value="PROTEIN DISULFIDE-ISOMERASE C17H9.14C-RELATED"/>
    <property type="match status" value="1"/>
</dbReference>
<evidence type="ECO:0000313" key="6">
    <source>
        <dbReference type="EMBL" id="KAA8904603.1"/>
    </source>
</evidence>
<protein>
    <recommendedName>
        <fullName evidence="5">Thioredoxin domain-containing protein</fullName>
    </recommendedName>
</protein>
<dbReference type="GO" id="GO:0003756">
    <property type="term" value="F:protein disulfide isomerase activity"/>
    <property type="evidence" value="ECO:0007669"/>
    <property type="project" value="TreeGrafter"/>
</dbReference>
<name>A0A642UUI8_DIURU</name>
<comment type="similarity">
    <text evidence="1">Belongs to the protein disulfide isomerase family.</text>
</comment>
<evidence type="ECO:0000313" key="7">
    <source>
        <dbReference type="Proteomes" id="UP000449547"/>
    </source>
</evidence>
<dbReference type="AlphaFoldDB" id="A0A642UUI8"/>
<dbReference type="SUPFAM" id="SSF52833">
    <property type="entry name" value="Thioredoxin-like"/>
    <property type="match status" value="1"/>
</dbReference>